<dbReference type="EMBL" id="FNAD01000007">
    <property type="protein sequence ID" value="SDD74882.1"/>
    <property type="molecule type" value="Genomic_DNA"/>
</dbReference>
<dbReference type="STRING" id="58114.SAMN05216270_10751"/>
<evidence type="ECO:0000313" key="2">
    <source>
        <dbReference type="EMBL" id="SDD74882.1"/>
    </source>
</evidence>
<keyword evidence="3" id="KW-1185">Reference proteome</keyword>
<protein>
    <recommendedName>
        <fullName evidence="4">JAB domain-containing protein</fullName>
    </recommendedName>
</protein>
<dbReference type="AlphaFoldDB" id="A0A1G6XA16"/>
<evidence type="ECO:0000313" key="3">
    <source>
        <dbReference type="Proteomes" id="UP000198949"/>
    </source>
</evidence>
<dbReference type="OrthoDB" id="1099936at2"/>
<gene>
    <name evidence="2" type="ORF">SAMN05216270_10751</name>
</gene>
<sequence>MEQQRALIRIYGSEIDCIADETADHPEIETGGSLFGLWSDRGNPTIHLATRPGPNAERHVTLFAQDPEFHWQIEQLVLHHFGVQAVGLWHSHHRLGLPELSGGDLRRTREFSRRTERVKFTDILTYFDTRRPPEQEQEVCLKPHVYADASAGRQLPARFEVIPGVSPLRAALHRIVPRAYRSALDRAPRRPRASTRLERSLLLEDRYEDDLMPTPQSVVRREAPQDRSSSEAPATGSRPALSEAPAIGPAPETSEPEAPQEQSGPWYGVPDLDRFLVGLEALLARAGVPSSVVCTIEPTADSGPVLLNMEAANGSLVHDLDLAVVDGNLMAIRHRVRDPRFRDATELITEVCRAEDALRRAVQSFRKLGSV</sequence>
<evidence type="ECO:0000256" key="1">
    <source>
        <dbReference type="SAM" id="MobiDB-lite"/>
    </source>
</evidence>
<feature type="compositionally biased region" description="Basic and acidic residues" evidence="1">
    <location>
        <begin position="219"/>
        <end position="229"/>
    </location>
</feature>
<accession>A0A1G6XA16</accession>
<dbReference type="RefSeq" id="WP_143014872.1">
    <property type="nucleotide sequence ID" value="NZ_FNAD01000007.1"/>
</dbReference>
<dbReference type="Proteomes" id="UP000198949">
    <property type="component" value="Unassembled WGS sequence"/>
</dbReference>
<name>A0A1G6XA16_9ACTN</name>
<proteinExistence type="predicted"/>
<organism evidence="2 3">
    <name type="scientific">Glycomyces harbinensis</name>
    <dbReference type="NCBI Taxonomy" id="58114"/>
    <lineage>
        <taxon>Bacteria</taxon>
        <taxon>Bacillati</taxon>
        <taxon>Actinomycetota</taxon>
        <taxon>Actinomycetes</taxon>
        <taxon>Glycomycetales</taxon>
        <taxon>Glycomycetaceae</taxon>
        <taxon>Glycomyces</taxon>
    </lineage>
</organism>
<reference evidence="3" key="1">
    <citation type="submission" date="2016-10" db="EMBL/GenBank/DDBJ databases">
        <authorList>
            <person name="Varghese N."/>
            <person name="Submissions S."/>
        </authorList>
    </citation>
    <scope>NUCLEOTIDE SEQUENCE [LARGE SCALE GENOMIC DNA]</scope>
    <source>
        <strain evidence="3">CGMCC 4.3516</strain>
    </source>
</reference>
<feature type="region of interest" description="Disordered" evidence="1">
    <location>
        <begin position="207"/>
        <end position="265"/>
    </location>
</feature>
<evidence type="ECO:0008006" key="4">
    <source>
        <dbReference type="Google" id="ProtNLM"/>
    </source>
</evidence>